<evidence type="ECO:0000256" key="1">
    <source>
        <dbReference type="SAM" id="Phobius"/>
    </source>
</evidence>
<keyword evidence="1" id="KW-0812">Transmembrane</keyword>
<accession>X1K4V2</accession>
<protein>
    <submittedName>
        <fullName evidence="2">Uncharacterized protein</fullName>
    </submittedName>
</protein>
<dbReference type="PROSITE" id="PS51257">
    <property type="entry name" value="PROKAR_LIPOPROTEIN"/>
    <property type="match status" value="1"/>
</dbReference>
<gene>
    <name evidence="2" type="ORF">S03H2_58470</name>
</gene>
<sequence>MLDRITHIGRVNKIESLFNIIGNYFFPLVLSCFLIWRLDYFFNQIIKNQKDFQDHMVMEIVQIKQDLRDMRLEVVKK</sequence>
<keyword evidence="1" id="KW-1133">Transmembrane helix</keyword>
<reference evidence="2" key="1">
    <citation type="journal article" date="2014" name="Front. Microbiol.">
        <title>High frequency of phylogenetically diverse reductive dehalogenase-homologous genes in deep subseafloor sedimentary metagenomes.</title>
        <authorList>
            <person name="Kawai M."/>
            <person name="Futagami T."/>
            <person name="Toyoda A."/>
            <person name="Takaki Y."/>
            <person name="Nishi S."/>
            <person name="Hori S."/>
            <person name="Arai W."/>
            <person name="Tsubouchi T."/>
            <person name="Morono Y."/>
            <person name="Uchiyama I."/>
            <person name="Ito T."/>
            <person name="Fujiyama A."/>
            <person name="Inagaki F."/>
            <person name="Takami H."/>
        </authorList>
    </citation>
    <scope>NUCLEOTIDE SEQUENCE</scope>
    <source>
        <strain evidence="2">Expedition CK06-06</strain>
    </source>
</reference>
<dbReference type="EMBL" id="BARU01037536">
    <property type="protein sequence ID" value="GAH88670.1"/>
    <property type="molecule type" value="Genomic_DNA"/>
</dbReference>
<keyword evidence="1" id="KW-0472">Membrane</keyword>
<organism evidence="2">
    <name type="scientific">marine sediment metagenome</name>
    <dbReference type="NCBI Taxonomy" id="412755"/>
    <lineage>
        <taxon>unclassified sequences</taxon>
        <taxon>metagenomes</taxon>
        <taxon>ecological metagenomes</taxon>
    </lineage>
</organism>
<comment type="caution">
    <text evidence="2">The sequence shown here is derived from an EMBL/GenBank/DDBJ whole genome shotgun (WGS) entry which is preliminary data.</text>
</comment>
<proteinExistence type="predicted"/>
<name>X1K4V2_9ZZZZ</name>
<evidence type="ECO:0000313" key="2">
    <source>
        <dbReference type="EMBL" id="GAH88670.1"/>
    </source>
</evidence>
<feature type="transmembrane region" description="Helical" evidence="1">
    <location>
        <begin position="20"/>
        <end position="38"/>
    </location>
</feature>
<dbReference type="AlphaFoldDB" id="X1K4V2"/>